<protein>
    <submittedName>
        <fullName evidence="2">Uncharacterized protein</fullName>
    </submittedName>
</protein>
<feature type="compositionally biased region" description="Low complexity" evidence="1">
    <location>
        <begin position="127"/>
        <end position="140"/>
    </location>
</feature>
<keyword evidence="3" id="KW-1185">Reference proteome</keyword>
<feature type="compositionally biased region" description="Low complexity" evidence="1">
    <location>
        <begin position="55"/>
        <end position="68"/>
    </location>
</feature>
<evidence type="ECO:0000313" key="2">
    <source>
        <dbReference type="EMBL" id="CAJ1403865.1"/>
    </source>
</evidence>
<evidence type="ECO:0000313" key="3">
    <source>
        <dbReference type="Proteomes" id="UP001178507"/>
    </source>
</evidence>
<proteinExistence type="predicted"/>
<feature type="region of interest" description="Disordered" evidence="1">
    <location>
        <begin position="115"/>
        <end position="152"/>
    </location>
</feature>
<name>A0AA36N9B6_9DINO</name>
<feature type="compositionally biased region" description="Polar residues" evidence="1">
    <location>
        <begin position="1"/>
        <end position="11"/>
    </location>
</feature>
<reference evidence="2" key="1">
    <citation type="submission" date="2023-08" db="EMBL/GenBank/DDBJ databases">
        <authorList>
            <person name="Chen Y."/>
            <person name="Shah S."/>
            <person name="Dougan E. K."/>
            <person name="Thang M."/>
            <person name="Chan C."/>
        </authorList>
    </citation>
    <scope>NUCLEOTIDE SEQUENCE</scope>
</reference>
<sequence>MIAPQPSSSSRVPRFKTEAEAAPRAAPAARLPEPRDGSGSETEDSGTALEEEPTSASKALAASLSSRARQGEGAGNASFRDGLLRVSGIDAGGCLDLQGLLSGLKEGLATQVRQVRQDGVIPPQEPPAAGASSSQASRAQKAPEPKARRKRR</sequence>
<accession>A0AA36N9B6</accession>
<gene>
    <name evidence="2" type="ORF">EVOR1521_LOCUS26438</name>
</gene>
<evidence type="ECO:0000256" key="1">
    <source>
        <dbReference type="SAM" id="MobiDB-lite"/>
    </source>
</evidence>
<dbReference type="EMBL" id="CAUJNA010003513">
    <property type="protein sequence ID" value="CAJ1403865.1"/>
    <property type="molecule type" value="Genomic_DNA"/>
</dbReference>
<organism evidence="2 3">
    <name type="scientific">Effrenium voratum</name>
    <dbReference type="NCBI Taxonomy" id="2562239"/>
    <lineage>
        <taxon>Eukaryota</taxon>
        <taxon>Sar</taxon>
        <taxon>Alveolata</taxon>
        <taxon>Dinophyceae</taxon>
        <taxon>Suessiales</taxon>
        <taxon>Symbiodiniaceae</taxon>
        <taxon>Effrenium</taxon>
    </lineage>
</organism>
<feature type="region of interest" description="Disordered" evidence="1">
    <location>
        <begin position="1"/>
        <end position="79"/>
    </location>
</feature>
<feature type="compositionally biased region" description="Low complexity" evidence="1">
    <location>
        <begin position="22"/>
        <end position="31"/>
    </location>
</feature>
<dbReference type="Proteomes" id="UP001178507">
    <property type="component" value="Unassembled WGS sequence"/>
</dbReference>
<comment type="caution">
    <text evidence="2">The sequence shown here is derived from an EMBL/GenBank/DDBJ whole genome shotgun (WGS) entry which is preliminary data.</text>
</comment>
<feature type="compositionally biased region" description="Acidic residues" evidence="1">
    <location>
        <begin position="41"/>
        <end position="53"/>
    </location>
</feature>
<dbReference type="AlphaFoldDB" id="A0AA36N9B6"/>